<keyword evidence="3" id="KW-0028">Amino-acid biosynthesis</keyword>
<dbReference type="EMBL" id="HBGD01005022">
    <property type="protein sequence ID" value="CAD9080918.1"/>
    <property type="molecule type" value="Transcribed_RNA"/>
</dbReference>
<dbReference type="AlphaFoldDB" id="A0A6U0KN68"/>
<evidence type="ECO:0000256" key="3">
    <source>
        <dbReference type="ARBA" id="ARBA00022605"/>
    </source>
</evidence>
<dbReference type="InterPro" id="IPR035994">
    <property type="entry name" value="Nucleoside_phosphorylase_sf"/>
</dbReference>
<dbReference type="GO" id="GO:0005829">
    <property type="term" value="C:cytosol"/>
    <property type="evidence" value="ECO:0007669"/>
    <property type="project" value="TreeGrafter"/>
</dbReference>
<dbReference type="EMBL" id="HBGD01005024">
    <property type="protein sequence ID" value="CAD9080920.1"/>
    <property type="molecule type" value="Transcribed_RNA"/>
</dbReference>
<dbReference type="PANTHER" id="PTHR46832">
    <property type="entry name" value="5'-METHYLTHIOADENOSINE/S-ADENOSYLHOMOCYSTEINE NUCLEOSIDASE"/>
    <property type="match status" value="1"/>
</dbReference>
<evidence type="ECO:0000256" key="4">
    <source>
        <dbReference type="ARBA" id="ARBA00022801"/>
    </source>
</evidence>
<gene>
    <name evidence="7" type="ORF">PCOS0759_LOCUS4158</name>
    <name evidence="8" type="ORF">PCOS0759_LOCUS4160</name>
</gene>
<name>A0A6U0KN68_9EUKA</name>
<dbReference type="UniPathway" id="UPA00904">
    <property type="reaction ID" value="UER00871"/>
</dbReference>
<comment type="pathway">
    <text evidence="1">Amino-acid biosynthesis; L-methionine biosynthesis via salvage pathway; S-methyl-5-thio-alpha-D-ribose 1-phosphate from S-methyl-5'-thioadenosine (hydrolase route): step 1/2.</text>
</comment>
<evidence type="ECO:0000256" key="2">
    <source>
        <dbReference type="ARBA" id="ARBA00011974"/>
    </source>
</evidence>
<evidence type="ECO:0000259" key="6">
    <source>
        <dbReference type="Pfam" id="PF01048"/>
    </source>
</evidence>
<dbReference type="NCBIfam" id="NF004079">
    <property type="entry name" value="PRK05584.1"/>
    <property type="match status" value="1"/>
</dbReference>
<organism evidence="8">
    <name type="scientific">Percolomonas cosmopolitus</name>
    <dbReference type="NCBI Taxonomy" id="63605"/>
    <lineage>
        <taxon>Eukaryota</taxon>
        <taxon>Discoba</taxon>
        <taxon>Heterolobosea</taxon>
        <taxon>Tetramitia</taxon>
        <taxon>Eutetramitia</taxon>
        <taxon>Percolomonadidae</taxon>
        <taxon>Percolomonas</taxon>
    </lineage>
</organism>
<protein>
    <recommendedName>
        <fullName evidence="2">adenosylhomocysteine nucleosidase</fullName>
        <ecNumber evidence="2">3.2.2.9</ecNumber>
    </recommendedName>
</protein>
<keyword evidence="4" id="KW-0378">Hydrolase</keyword>
<dbReference type="InterPro" id="IPR010049">
    <property type="entry name" value="MTA_SAH_Nsdase"/>
</dbReference>
<dbReference type="Gene3D" id="3.40.50.1580">
    <property type="entry name" value="Nucleoside phosphorylase domain"/>
    <property type="match status" value="1"/>
</dbReference>
<dbReference type="SUPFAM" id="SSF53167">
    <property type="entry name" value="Purine and uridine phosphorylases"/>
    <property type="match status" value="1"/>
</dbReference>
<evidence type="ECO:0000313" key="7">
    <source>
        <dbReference type="EMBL" id="CAD9080918.1"/>
    </source>
</evidence>
<evidence type="ECO:0000256" key="5">
    <source>
        <dbReference type="ARBA" id="ARBA00023167"/>
    </source>
</evidence>
<dbReference type="CDD" id="cd09008">
    <property type="entry name" value="MTAN"/>
    <property type="match status" value="1"/>
</dbReference>
<reference evidence="8" key="1">
    <citation type="submission" date="2021-01" db="EMBL/GenBank/DDBJ databases">
        <authorList>
            <person name="Corre E."/>
            <person name="Pelletier E."/>
            <person name="Niang G."/>
            <person name="Scheremetjew M."/>
            <person name="Finn R."/>
            <person name="Kale V."/>
            <person name="Holt S."/>
            <person name="Cochrane G."/>
            <person name="Meng A."/>
            <person name="Brown T."/>
            <person name="Cohen L."/>
        </authorList>
    </citation>
    <scope>NUCLEOTIDE SEQUENCE</scope>
    <source>
        <strain evidence="8">WS</strain>
    </source>
</reference>
<dbReference type="EC" id="3.2.2.9" evidence="2"/>
<dbReference type="GO" id="GO:0008782">
    <property type="term" value="F:adenosylhomocysteine nucleosidase activity"/>
    <property type="evidence" value="ECO:0007669"/>
    <property type="project" value="UniProtKB-EC"/>
</dbReference>
<dbReference type="Pfam" id="PF01048">
    <property type="entry name" value="PNP_UDP_1"/>
    <property type="match status" value="1"/>
</dbReference>
<evidence type="ECO:0000313" key="8">
    <source>
        <dbReference type="EMBL" id="CAD9080920.1"/>
    </source>
</evidence>
<dbReference type="GO" id="GO:0008930">
    <property type="term" value="F:methylthioadenosine nucleosidase activity"/>
    <property type="evidence" value="ECO:0007669"/>
    <property type="project" value="InterPro"/>
</dbReference>
<feature type="domain" description="Nucleoside phosphorylase" evidence="6">
    <location>
        <begin position="14"/>
        <end position="254"/>
    </location>
</feature>
<dbReference type="NCBIfam" id="TIGR01704">
    <property type="entry name" value="MTA_SAH-Nsdase"/>
    <property type="match status" value="1"/>
</dbReference>
<keyword evidence="5" id="KW-0486">Methionine biosynthesis</keyword>
<dbReference type="GO" id="GO:0009164">
    <property type="term" value="P:nucleoside catabolic process"/>
    <property type="evidence" value="ECO:0007669"/>
    <property type="project" value="InterPro"/>
</dbReference>
<dbReference type="PANTHER" id="PTHR46832:SF1">
    <property type="entry name" value="5'-METHYLTHIOADENOSINE_S-ADENOSYLHOMOCYSTEINE NUCLEOSIDASE"/>
    <property type="match status" value="1"/>
</dbReference>
<dbReference type="GO" id="GO:0019284">
    <property type="term" value="P:L-methionine salvage from S-adenosylmethionine"/>
    <property type="evidence" value="ECO:0007669"/>
    <property type="project" value="TreeGrafter"/>
</dbReference>
<dbReference type="InterPro" id="IPR000845">
    <property type="entry name" value="Nucleoside_phosphorylase_d"/>
</dbReference>
<accession>A0A6U0KN68</accession>
<evidence type="ECO:0000256" key="1">
    <source>
        <dbReference type="ARBA" id="ARBA00004945"/>
    </source>
</evidence>
<dbReference type="GO" id="GO:0019509">
    <property type="term" value="P:L-methionine salvage from methylthioadenosine"/>
    <property type="evidence" value="ECO:0007669"/>
    <property type="project" value="UniProtKB-UniPathway"/>
</dbReference>
<sequence length="261" mass="29037">MPSSSSANSNCHTPVGIIGAMPEEIKKLNENVQNIKEHVHNDFLKFYEGTLHGRPVIYAASNVGMVFAASVVTTLINQFKCHTIIFSGVAGGLVDDIEIGEVVLVKDVLNYEMNCKEFILPFAPDHRHKLGELPFISLREFASDEKLLNIAKEAAEEMQDKHGVKHRVARIVSGSEFVTLERKKALKEVWEECGNPHAVEMEGAAVAQICKAYKVPFLLVRSISDNMSGDASEDFSKFCQEAADNCYHIVEAIVQRYEPEE</sequence>
<proteinExistence type="predicted"/>